<evidence type="ECO:0000256" key="1">
    <source>
        <dbReference type="SAM" id="MobiDB-lite"/>
    </source>
</evidence>
<evidence type="ECO:0000313" key="4">
    <source>
        <dbReference type="Proteomes" id="UP000823588"/>
    </source>
</evidence>
<dbReference type="Proteomes" id="UP000823588">
    <property type="component" value="Unassembled WGS sequence"/>
</dbReference>
<feature type="transmembrane region" description="Helical" evidence="2">
    <location>
        <begin position="194"/>
        <end position="215"/>
    </location>
</feature>
<dbReference type="PANTHER" id="PTHR43471">
    <property type="entry name" value="ABC TRANSPORTER PERMEASE"/>
    <property type="match status" value="1"/>
</dbReference>
<organism evidence="3 4">
    <name type="scientific">Halorubrum alkaliphilum</name>
    <dbReference type="NCBI Taxonomy" id="261290"/>
    <lineage>
        <taxon>Archaea</taxon>
        <taxon>Methanobacteriati</taxon>
        <taxon>Methanobacteriota</taxon>
        <taxon>Stenosarchaea group</taxon>
        <taxon>Halobacteria</taxon>
        <taxon>Halobacteriales</taxon>
        <taxon>Haloferacaceae</taxon>
        <taxon>Halorubrum</taxon>
    </lineage>
</organism>
<keyword evidence="2" id="KW-0472">Membrane</keyword>
<accession>A0A8T4GBZ1</accession>
<evidence type="ECO:0000256" key="2">
    <source>
        <dbReference type="SAM" id="Phobius"/>
    </source>
</evidence>
<feature type="transmembrane region" description="Helical" evidence="2">
    <location>
        <begin position="163"/>
        <end position="187"/>
    </location>
</feature>
<keyword evidence="2" id="KW-0812">Transmembrane</keyword>
<feature type="transmembrane region" description="Helical" evidence="2">
    <location>
        <begin position="124"/>
        <end position="151"/>
    </location>
</feature>
<sequence>MSTTRQDDTVESVDVVETSTQSSTSASTRISVVARKELRHVSRSRSAQTLLVVLLVSVIGVFQAVARGLGPTSATAAVDNLGLPFQLLVPLAAILVGCFTVSGERASGSLRVLLGMPLSRTEIVVGKLVGGLAALAVGVAAAIGFAILVSLGTFGTVPVRPLVGLGVTTVLFAFAFGGLSIGVSAAAATPKRSIAVVTGGYMTMTFLWEPVVVGIHRAASQVLPSSAVATWVPFLERLNPIEAYADVATILGGASVYPLRITFGLLERDSGASLADHVSGVVAGYLVEPFLIGVLCAWTMVPVLFGMVRLRAVDIS</sequence>
<name>A0A8T4GBZ1_9EURY</name>
<dbReference type="RefSeq" id="WP_209483636.1">
    <property type="nucleotide sequence ID" value="NZ_JAGGKQ010000004.1"/>
</dbReference>
<keyword evidence="4" id="KW-1185">Reference proteome</keyword>
<comment type="caution">
    <text evidence="3">The sequence shown here is derived from an EMBL/GenBank/DDBJ whole genome shotgun (WGS) entry which is preliminary data.</text>
</comment>
<dbReference type="AlphaFoldDB" id="A0A8T4GBZ1"/>
<dbReference type="EMBL" id="JAGGKQ010000004">
    <property type="protein sequence ID" value="MBP1921948.1"/>
    <property type="molecule type" value="Genomic_DNA"/>
</dbReference>
<dbReference type="PANTHER" id="PTHR43471:SF1">
    <property type="entry name" value="ABC TRANSPORTER PERMEASE PROTEIN NOSY-RELATED"/>
    <property type="match status" value="1"/>
</dbReference>
<feature type="region of interest" description="Disordered" evidence="1">
    <location>
        <begin position="1"/>
        <end position="20"/>
    </location>
</feature>
<dbReference type="GO" id="GO:0140359">
    <property type="term" value="F:ABC-type transporter activity"/>
    <property type="evidence" value="ECO:0007669"/>
    <property type="project" value="InterPro"/>
</dbReference>
<keyword evidence="2" id="KW-1133">Transmembrane helix</keyword>
<protein>
    <submittedName>
        <fullName evidence="3">ABC-2 type transport system permease protein</fullName>
    </submittedName>
</protein>
<dbReference type="Pfam" id="PF12679">
    <property type="entry name" value="ABC2_membrane_2"/>
    <property type="match status" value="1"/>
</dbReference>
<feature type="transmembrane region" description="Helical" evidence="2">
    <location>
        <begin position="290"/>
        <end position="310"/>
    </location>
</feature>
<evidence type="ECO:0000313" key="3">
    <source>
        <dbReference type="EMBL" id="MBP1921948.1"/>
    </source>
</evidence>
<reference evidence="3" key="1">
    <citation type="submission" date="2021-03" db="EMBL/GenBank/DDBJ databases">
        <title>Genomic Encyclopedia of Type Strains, Phase IV (KMG-IV): sequencing the most valuable type-strain genomes for metagenomic binning, comparative biology and taxonomic classification.</title>
        <authorList>
            <person name="Goeker M."/>
        </authorList>
    </citation>
    <scope>NUCLEOTIDE SEQUENCE</scope>
    <source>
        <strain evidence="3">DSM 23564</strain>
    </source>
</reference>
<proteinExistence type="predicted"/>
<feature type="transmembrane region" description="Helical" evidence="2">
    <location>
        <begin position="49"/>
        <end position="69"/>
    </location>
</feature>
<feature type="transmembrane region" description="Helical" evidence="2">
    <location>
        <begin position="81"/>
        <end position="103"/>
    </location>
</feature>
<gene>
    <name evidence="3" type="ORF">J2751_000945</name>
</gene>
<dbReference type="GO" id="GO:0005886">
    <property type="term" value="C:plasma membrane"/>
    <property type="evidence" value="ECO:0007669"/>
    <property type="project" value="UniProtKB-SubCell"/>
</dbReference>
<dbReference type="OrthoDB" id="86287at2157"/>